<evidence type="ECO:0000313" key="5">
    <source>
        <dbReference type="Proteomes" id="UP000614601"/>
    </source>
</evidence>
<name>A0A811LFG3_9BILA</name>
<proteinExistence type="predicted"/>
<protein>
    <recommendedName>
        <fullName evidence="6">Small-subunit processome Utp12 domain-containing protein</fullName>
    </recommendedName>
</protein>
<accession>A0A811LFG3</accession>
<feature type="region of interest" description="Disordered" evidence="3">
    <location>
        <begin position="1"/>
        <end position="66"/>
    </location>
</feature>
<evidence type="ECO:0000256" key="2">
    <source>
        <dbReference type="ARBA" id="ARBA00023242"/>
    </source>
</evidence>
<organism evidence="4 5">
    <name type="scientific">Bursaphelenchus okinawaensis</name>
    <dbReference type="NCBI Taxonomy" id="465554"/>
    <lineage>
        <taxon>Eukaryota</taxon>
        <taxon>Metazoa</taxon>
        <taxon>Ecdysozoa</taxon>
        <taxon>Nematoda</taxon>
        <taxon>Chromadorea</taxon>
        <taxon>Rhabditida</taxon>
        <taxon>Tylenchina</taxon>
        <taxon>Tylenchomorpha</taxon>
        <taxon>Aphelenchoidea</taxon>
        <taxon>Aphelenchoididae</taxon>
        <taxon>Bursaphelenchus</taxon>
    </lineage>
</organism>
<feature type="region of interest" description="Disordered" evidence="3">
    <location>
        <begin position="222"/>
        <end position="267"/>
    </location>
</feature>
<keyword evidence="2" id="KW-0539">Nucleus</keyword>
<dbReference type="Proteomes" id="UP000783686">
    <property type="component" value="Unassembled WGS sequence"/>
</dbReference>
<dbReference type="EMBL" id="CAJFDH010000005">
    <property type="protein sequence ID" value="CAD5225905.1"/>
    <property type="molecule type" value="Genomic_DNA"/>
</dbReference>
<dbReference type="PANTHER" id="PTHR44267:SF1">
    <property type="entry name" value="WD REPEAT-CONTAINING PROTEIN 43"/>
    <property type="match status" value="1"/>
</dbReference>
<dbReference type="Proteomes" id="UP000614601">
    <property type="component" value="Unassembled WGS sequence"/>
</dbReference>
<evidence type="ECO:0000256" key="3">
    <source>
        <dbReference type="SAM" id="MobiDB-lite"/>
    </source>
</evidence>
<dbReference type="GO" id="GO:0000462">
    <property type="term" value="P:maturation of SSU-rRNA from tricistronic rRNA transcript (SSU-rRNA, 5.8S rRNA, LSU-rRNA)"/>
    <property type="evidence" value="ECO:0007669"/>
    <property type="project" value="TreeGrafter"/>
</dbReference>
<evidence type="ECO:0000256" key="1">
    <source>
        <dbReference type="ARBA" id="ARBA00004123"/>
    </source>
</evidence>
<comment type="caution">
    <text evidence="4">The sequence shown here is derived from an EMBL/GenBank/DDBJ whole genome shotgun (WGS) entry which is preliminary data.</text>
</comment>
<gene>
    <name evidence="4" type="ORF">BOKJ2_LOCUS11811</name>
</gene>
<evidence type="ECO:0000313" key="4">
    <source>
        <dbReference type="EMBL" id="CAD5225905.1"/>
    </source>
</evidence>
<feature type="compositionally biased region" description="Basic and acidic residues" evidence="3">
    <location>
        <begin position="27"/>
        <end position="43"/>
    </location>
</feature>
<comment type="subcellular location">
    <subcellularLocation>
        <location evidence="1">Nucleus</location>
    </subcellularLocation>
</comment>
<dbReference type="GO" id="GO:0005730">
    <property type="term" value="C:nucleolus"/>
    <property type="evidence" value="ECO:0007669"/>
    <property type="project" value="TreeGrafter"/>
</dbReference>
<dbReference type="InterPro" id="IPR052414">
    <property type="entry name" value="U3_snoRNA-assoc_WDR"/>
</dbReference>
<dbReference type="OrthoDB" id="30195at2759"/>
<feature type="compositionally biased region" description="Basic and acidic residues" evidence="3">
    <location>
        <begin position="53"/>
        <end position="64"/>
    </location>
</feature>
<dbReference type="AlphaFoldDB" id="A0A811LFG3"/>
<keyword evidence="5" id="KW-1185">Reference proteome</keyword>
<evidence type="ECO:0008006" key="6">
    <source>
        <dbReference type="Google" id="ProtNLM"/>
    </source>
</evidence>
<feature type="compositionally biased region" description="Basic and acidic residues" evidence="3">
    <location>
        <begin position="229"/>
        <end position="241"/>
    </location>
</feature>
<reference evidence="4" key="1">
    <citation type="submission" date="2020-09" db="EMBL/GenBank/DDBJ databases">
        <authorList>
            <person name="Kikuchi T."/>
        </authorList>
    </citation>
    <scope>NUCLEOTIDE SEQUENCE</scope>
    <source>
        <strain evidence="4">SH1</strain>
    </source>
</reference>
<dbReference type="PANTHER" id="PTHR44267">
    <property type="entry name" value="WD REPEAT-CONTAINING PROTEIN 43"/>
    <property type="match status" value="1"/>
</dbReference>
<dbReference type="EMBL" id="CAJFCW020000005">
    <property type="protein sequence ID" value="CAG9121457.1"/>
    <property type="molecule type" value="Genomic_DNA"/>
</dbReference>
<sequence>MVRTLRSNGVGSGAVTETPKVANGTDTPKETMKSLRTPQEKSKPNKTLNESAEDAKSTKSDNNGKTDTPVKSFAFLLQQGIISNDAEKVFSAIKASAKDRPSSFQTATDLDVSKVIPLLQLINRVFREGQKKRVTSVYLRDLKYWIDFLEVTLQAHATFLSTVTNLNEQIGGLIEYVEARTSNLEKLMKLDGKITFFCEQIQRRLNPVKYVEQAPQVLFEDDLSDSDIDPTKEHSAEIHADSDEEADWFGDDDKGLENLMDEEEDED</sequence>